<sequence>MNRIMALLRPLLLTSASALSACVASPGYAPPAGRVYVIDDPWFYRGGHRYCHELWYGCAFPYYRDPYYGAYYGGYYGGFPPPPVHQHPPHPKPPSEPPPADPPPVYAPKPPRLIRLRDDEPAPGQVLRPAPDARAPAAPVPVAPKPVHRPAPRPTPRAEQEPPAAAAIEHARKLREQLAR</sequence>
<feature type="compositionally biased region" description="Low complexity" evidence="1">
    <location>
        <begin position="128"/>
        <end position="137"/>
    </location>
</feature>
<feature type="signal peptide" evidence="2">
    <location>
        <begin position="1"/>
        <end position="20"/>
    </location>
</feature>
<keyword evidence="4" id="KW-1185">Reference proteome</keyword>
<dbReference type="Proteomes" id="UP001465331">
    <property type="component" value="Unassembled WGS sequence"/>
</dbReference>
<dbReference type="RefSeq" id="WP_352886675.1">
    <property type="nucleotide sequence ID" value="NZ_JBEPIJ010000001.1"/>
</dbReference>
<evidence type="ECO:0008006" key="5">
    <source>
        <dbReference type="Google" id="ProtNLM"/>
    </source>
</evidence>
<evidence type="ECO:0000313" key="4">
    <source>
        <dbReference type="Proteomes" id="UP001465331"/>
    </source>
</evidence>
<organism evidence="3 4">
    <name type="scientific">Sinimarinibacterium thermocellulolyticum</name>
    <dbReference type="NCBI Taxonomy" id="3170016"/>
    <lineage>
        <taxon>Bacteria</taxon>
        <taxon>Pseudomonadati</taxon>
        <taxon>Pseudomonadota</taxon>
        <taxon>Gammaproteobacteria</taxon>
        <taxon>Nevskiales</taxon>
        <taxon>Nevskiaceae</taxon>
        <taxon>Sinimarinibacterium</taxon>
    </lineage>
</organism>
<feature type="chain" id="PRO_5046239189" description="Lipoprotein" evidence="2">
    <location>
        <begin position="21"/>
        <end position="180"/>
    </location>
</feature>
<keyword evidence="2" id="KW-0732">Signal</keyword>
<comment type="caution">
    <text evidence="3">The sequence shown here is derived from an EMBL/GenBank/DDBJ whole genome shotgun (WGS) entry which is preliminary data.</text>
</comment>
<proteinExistence type="predicted"/>
<gene>
    <name evidence="3" type="ORF">ABSH63_01330</name>
</gene>
<accession>A0ABV2A6Z1</accession>
<feature type="region of interest" description="Disordered" evidence="1">
    <location>
        <begin position="82"/>
        <end position="180"/>
    </location>
</feature>
<name>A0ABV2A6Z1_9GAMM</name>
<reference evidence="3 4" key="1">
    <citation type="submission" date="2024-06" db="EMBL/GenBank/DDBJ databases">
        <authorList>
            <person name="Li Z."/>
            <person name="Jiang Y."/>
        </authorList>
    </citation>
    <scope>NUCLEOTIDE SEQUENCE [LARGE SCALE GENOMIC DNA]</scope>
    <source>
        <strain evidence="3 4">HSW-8</strain>
    </source>
</reference>
<feature type="compositionally biased region" description="Pro residues" evidence="1">
    <location>
        <begin position="82"/>
        <end position="111"/>
    </location>
</feature>
<dbReference type="PROSITE" id="PS51257">
    <property type="entry name" value="PROKAR_LIPOPROTEIN"/>
    <property type="match status" value="1"/>
</dbReference>
<evidence type="ECO:0000313" key="3">
    <source>
        <dbReference type="EMBL" id="MES0872656.1"/>
    </source>
</evidence>
<dbReference type="EMBL" id="JBEPIJ010000001">
    <property type="protein sequence ID" value="MES0872656.1"/>
    <property type="molecule type" value="Genomic_DNA"/>
</dbReference>
<protein>
    <recommendedName>
        <fullName evidence="5">Lipoprotein</fullName>
    </recommendedName>
</protein>
<evidence type="ECO:0000256" key="1">
    <source>
        <dbReference type="SAM" id="MobiDB-lite"/>
    </source>
</evidence>
<feature type="compositionally biased region" description="Basic and acidic residues" evidence="1">
    <location>
        <begin position="169"/>
        <end position="180"/>
    </location>
</feature>
<evidence type="ECO:0000256" key="2">
    <source>
        <dbReference type="SAM" id="SignalP"/>
    </source>
</evidence>